<organism evidence="1 2">
    <name type="scientific">Psophocarpus tetragonolobus</name>
    <name type="common">Winged bean</name>
    <name type="synonym">Dolichos tetragonolobus</name>
    <dbReference type="NCBI Taxonomy" id="3891"/>
    <lineage>
        <taxon>Eukaryota</taxon>
        <taxon>Viridiplantae</taxon>
        <taxon>Streptophyta</taxon>
        <taxon>Embryophyta</taxon>
        <taxon>Tracheophyta</taxon>
        <taxon>Spermatophyta</taxon>
        <taxon>Magnoliopsida</taxon>
        <taxon>eudicotyledons</taxon>
        <taxon>Gunneridae</taxon>
        <taxon>Pentapetalae</taxon>
        <taxon>rosids</taxon>
        <taxon>fabids</taxon>
        <taxon>Fabales</taxon>
        <taxon>Fabaceae</taxon>
        <taxon>Papilionoideae</taxon>
        <taxon>50 kb inversion clade</taxon>
        <taxon>NPAAA clade</taxon>
        <taxon>indigoferoid/millettioid clade</taxon>
        <taxon>Phaseoleae</taxon>
        <taxon>Psophocarpus</taxon>
    </lineage>
</organism>
<name>A0AAN9SK73_PSOTE</name>
<dbReference type="EMBL" id="JAYMYS010000003">
    <property type="protein sequence ID" value="KAK7399524.1"/>
    <property type="molecule type" value="Genomic_DNA"/>
</dbReference>
<accession>A0AAN9SK73</accession>
<keyword evidence="2" id="KW-1185">Reference proteome</keyword>
<reference evidence="1 2" key="1">
    <citation type="submission" date="2024-01" db="EMBL/GenBank/DDBJ databases">
        <title>The genomes of 5 underutilized Papilionoideae crops provide insights into root nodulation and disease resistanc.</title>
        <authorList>
            <person name="Jiang F."/>
        </authorList>
    </citation>
    <scope>NUCLEOTIDE SEQUENCE [LARGE SCALE GENOMIC DNA]</scope>
    <source>
        <strain evidence="1">DUOXIRENSHENG_FW03</strain>
        <tissue evidence="1">Leaves</tissue>
    </source>
</reference>
<protein>
    <submittedName>
        <fullName evidence="1">Uncharacterized protein</fullName>
    </submittedName>
</protein>
<proteinExistence type="predicted"/>
<gene>
    <name evidence="1" type="ORF">VNO78_10709</name>
</gene>
<comment type="caution">
    <text evidence="1">The sequence shown here is derived from an EMBL/GenBank/DDBJ whole genome shotgun (WGS) entry which is preliminary data.</text>
</comment>
<dbReference type="AlphaFoldDB" id="A0AAN9SK73"/>
<sequence>MLKSNVTDLTQQGKLLLTAYGKNTLRALDSKIEKEGEDIDVLFIDGDIGRGTHYRWIQTKYHGLRSFLDAKLGIGFESFGFLCFDNDQAWDSETLRVVTEVDGYQPHLVALEQGYIRLIERSVGYFKGPVKAYVDVVILDQSLISGLCFIPEWYGYAMHYADIISKEG</sequence>
<dbReference type="Proteomes" id="UP001386955">
    <property type="component" value="Unassembled WGS sequence"/>
</dbReference>
<evidence type="ECO:0000313" key="2">
    <source>
        <dbReference type="Proteomes" id="UP001386955"/>
    </source>
</evidence>
<evidence type="ECO:0000313" key="1">
    <source>
        <dbReference type="EMBL" id="KAK7399524.1"/>
    </source>
</evidence>